<dbReference type="PANTHER" id="PTHR42904:SF6">
    <property type="entry name" value="NAD-CAPPED RNA HYDROLASE NUDT12"/>
    <property type="match status" value="1"/>
</dbReference>
<comment type="caution">
    <text evidence="11">The sequence shown here is derived from an EMBL/GenBank/DDBJ whole genome shotgun (WGS) entry which is preliminary data.</text>
</comment>
<reference evidence="11" key="1">
    <citation type="submission" date="2019-12" db="EMBL/GenBank/DDBJ databases">
        <title>Novel species isolated from a subtropical stream in China.</title>
        <authorList>
            <person name="Lu H."/>
        </authorList>
    </citation>
    <scope>NUCLEOTIDE SEQUENCE [LARGE SCALE GENOMIC DNA]</scope>
    <source>
        <strain evidence="11">FT81W</strain>
    </source>
</reference>
<dbReference type="InterPro" id="IPR015797">
    <property type="entry name" value="NUDIX_hydrolase-like_dom_sf"/>
</dbReference>
<evidence type="ECO:0000256" key="7">
    <source>
        <dbReference type="ARBA" id="ARBA00022842"/>
    </source>
</evidence>
<dbReference type="CDD" id="cd03429">
    <property type="entry name" value="NUDIX_NADH_pyrophosphatase_Nudt13"/>
    <property type="match status" value="1"/>
</dbReference>
<dbReference type="EMBL" id="WWCX01000021">
    <property type="protein sequence ID" value="MYM95039.1"/>
    <property type="molecule type" value="Genomic_DNA"/>
</dbReference>
<dbReference type="RefSeq" id="WP_161084189.1">
    <property type="nucleotide sequence ID" value="NZ_WWCX01000021.1"/>
</dbReference>
<dbReference type="Pfam" id="PF09296">
    <property type="entry name" value="NUDIX-like"/>
    <property type="match status" value="1"/>
</dbReference>
<dbReference type="Pfam" id="PF09297">
    <property type="entry name" value="Zn_ribbon_NUD"/>
    <property type="match status" value="1"/>
</dbReference>
<dbReference type="InterPro" id="IPR020084">
    <property type="entry name" value="NUDIX_hydrolase_CS"/>
</dbReference>
<feature type="domain" description="Nudix hydrolase" evidence="10">
    <location>
        <begin position="144"/>
        <end position="268"/>
    </location>
</feature>
<gene>
    <name evidence="11" type="primary">nudC</name>
    <name evidence="11" type="ORF">GTP90_14315</name>
</gene>
<dbReference type="PANTHER" id="PTHR42904">
    <property type="entry name" value="NUDIX HYDROLASE, NUDC SUBFAMILY"/>
    <property type="match status" value="1"/>
</dbReference>
<evidence type="ECO:0000256" key="1">
    <source>
        <dbReference type="ARBA" id="ARBA00001946"/>
    </source>
</evidence>
<dbReference type="GO" id="GO:0006742">
    <property type="term" value="P:NADP+ catabolic process"/>
    <property type="evidence" value="ECO:0007669"/>
    <property type="project" value="TreeGrafter"/>
</dbReference>
<evidence type="ECO:0000259" key="10">
    <source>
        <dbReference type="PROSITE" id="PS51462"/>
    </source>
</evidence>
<keyword evidence="7" id="KW-0460">Magnesium</keyword>
<dbReference type="AlphaFoldDB" id="A0A845GR08"/>
<evidence type="ECO:0000256" key="5">
    <source>
        <dbReference type="ARBA" id="ARBA00022723"/>
    </source>
</evidence>
<dbReference type="PROSITE" id="PS00893">
    <property type="entry name" value="NUDIX_BOX"/>
    <property type="match status" value="1"/>
</dbReference>
<comment type="similarity">
    <text evidence="3">Belongs to the Nudix hydrolase family. NudC subfamily.</text>
</comment>
<dbReference type="SUPFAM" id="SSF55811">
    <property type="entry name" value="Nudix"/>
    <property type="match status" value="2"/>
</dbReference>
<dbReference type="InterPro" id="IPR015375">
    <property type="entry name" value="NADH_PPase-like_N"/>
</dbReference>
<dbReference type="NCBIfam" id="NF001299">
    <property type="entry name" value="PRK00241.1"/>
    <property type="match status" value="1"/>
</dbReference>
<dbReference type="PROSITE" id="PS51462">
    <property type="entry name" value="NUDIX"/>
    <property type="match status" value="1"/>
</dbReference>
<dbReference type="InterPro" id="IPR015376">
    <property type="entry name" value="Znr_NADH_PPase"/>
</dbReference>
<evidence type="ECO:0000313" key="11">
    <source>
        <dbReference type="EMBL" id="MYM95039.1"/>
    </source>
</evidence>
<sequence>MLLTPATFTPLIRPQDHDDPLTFVFHRGELLLRNEILGLPDREAVAALNLPAERFHALGLWEGRYYQLAWVDQPQLPGPEYGYHGLRSLFGVVDESFVALAARASQLAEWARTHRYCGVCATPMRQLEGERCYQCPSCGMSAYPRISPAMMVLVRKGDQVLLAMHANAPYKRYTALAGFLEAGESIEEAVHREVYEEVGLRVHNLKYFGSQSWPFPHSLMIAYTAEYLDGEIRVDQNEIADARWFGADDEWPDMTVTVSIAAELLNAHRPKRQ</sequence>
<keyword evidence="8" id="KW-0520">NAD</keyword>
<dbReference type="Pfam" id="PF00293">
    <property type="entry name" value="NUDIX"/>
    <property type="match status" value="1"/>
</dbReference>
<dbReference type="InterPro" id="IPR049734">
    <property type="entry name" value="NudC-like_C"/>
</dbReference>
<dbReference type="GO" id="GO:0046872">
    <property type="term" value="F:metal ion binding"/>
    <property type="evidence" value="ECO:0007669"/>
    <property type="project" value="UniProtKB-KW"/>
</dbReference>
<dbReference type="InterPro" id="IPR050241">
    <property type="entry name" value="NAD-cap_RNA_hydrolase_NudC"/>
</dbReference>
<evidence type="ECO:0000256" key="3">
    <source>
        <dbReference type="ARBA" id="ARBA00009595"/>
    </source>
</evidence>
<name>A0A845GR08_9BURK</name>
<dbReference type="EC" id="3.6.1.22" evidence="4"/>
<evidence type="ECO:0000256" key="4">
    <source>
        <dbReference type="ARBA" id="ARBA00012381"/>
    </source>
</evidence>
<comment type="catalytic activity">
    <reaction evidence="9">
        <text>a 5'-end NAD(+)-phospho-ribonucleoside in mRNA + H2O = a 5'-end phospho-adenosine-phospho-ribonucleoside in mRNA + beta-nicotinamide D-ribonucleotide + 2 H(+)</text>
        <dbReference type="Rhea" id="RHEA:60876"/>
        <dbReference type="Rhea" id="RHEA-COMP:15698"/>
        <dbReference type="Rhea" id="RHEA-COMP:15719"/>
        <dbReference type="ChEBI" id="CHEBI:14649"/>
        <dbReference type="ChEBI" id="CHEBI:15377"/>
        <dbReference type="ChEBI" id="CHEBI:15378"/>
        <dbReference type="ChEBI" id="CHEBI:144029"/>
        <dbReference type="ChEBI" id="CHEBI:144051"/>
    </reaction>
    <physiologicalReaction direction="left-to-right" evidence="9">
        <dbReference type="Rhea" id="RHEA:60877"/>
    </physiologicalReaction>
</comment>
<protein>
    <recommendedName>
        <fullName evidence="4">NAD(+) diphosphatase</fullName>
        <ecNumber evidence="4">3.6.1.22</ecNumber>
    </recommendedName>
</protein>
<evidence type="ECO:0000256" key="8">
    <source>
        <dbReference type="ARBA" id="ARBA00023027"/>
    </source>
</evidence>
<accession>A0A845GR08</accession>
<proteinExistence type="inferred from homology"/>
<evidence type="ECO:0000256" key="6">
    <source>
        <dbReference type="ARBA" id="ARBA00022801"/>
    </source>
</evidence>
<dbReference type="InterPro" id="IPR000086">
    <property type="entry name" value="NUDIX_hydrolase_dom"/>
</dbReference>
<comment type="cofactor">
    <cofactor evidence="2">
        <name>Zn(2+)</name>
        <dbReference type="ChEBI" id="CHEBI:29105"/>
    </cofactor>
</comment>
<keyword evidence="6 11" id="KW-0378">Hydrolase</keyword>
<dbReference type="GO" id="GO:0019677">
    <property type="term" value="P:NAD+ catabolic process"/>
    <property type="evidence" value="ECO:0007669"/>
    <property type="project" value="TreeGrafter"/>
</dbReference>
<evidence type="ECO:0000313" key="12">
    <source>
        <dbReference type="Proteomes" id="UP000447355"/>
    </source>
</evidence>
<dbReference type="Proteomes" id="UP000447355">
    <property type="component" value="Unassembled WGS sequence"/>
</dbReference>
<dbReference type="Gene3D" id="3.90.79.10">
    <property type="entry name" value="Nucleoside Triphosphate Pyrophosphohydrolase"/>
    <property type="match status" value="1"/>
</dbReference>
<dbReference type="GO" id="GO:0005829">
    <property type="term" value="C:cytosol"/>
    <property type="evidence" value="ECO:0007669"/>
    <property type="project" value="TreeGrafter"/>
</dbReference>
<dbReference type="GO" id="GO:0035529">
    <property type="term" value="F:NADH pyrophosphatase activity"/>
    <property type="evidence" value="ECO:0007669"/>
    <property type="project" value="TreeGrafter"/>
</dbReference>
<comment type="cofactor">
    <cofactor evidence="1">
        <name>Mg(2+)</name>
        <dbReference type="ChEBI" id="CHEBI:18420"/>
    </cofactor>
</comment>
<evidence type="ECO:0000256" key="9">
    <source>
        <dbReference type="ARBA" id="ARBA00023679"/>
    </source>
</evidence>
<dbReference type="Gene3D" id="3.90.79.20">
    <property type="match status" value="1"/>
</dbReference>
<keyword evidence="5" id="KW-0479">Metal-binding</keyword>
<evidence type="ECO:0000256" key="2">
    <source>
        <dbReference type="ARBA" id="ARBA00001947"/>
    </source>
</evidence>
<organism evidence="11 12">
    <name type="scientific">Duganella vulcania</name>
    <dbReference type="NCBI Taxonomy" id="2692166"/>
    <lineage>
        <taxon>Bacteria</taxon>
        <taxon>Pseudomonadati</taxon>
        <taxon>Pseudomonadota</taxon>
        <taxon>Betaproteobacteria</taxon>
        <taxon>Burkholderiales</taxon>
        <taxon>Oxalobacteraceae</taxon>
        <taxon>Telluria group</taxon>
        <taxon>Duganella</taxon>
    </lineage>
</organism>